<organism evidence="2">
    <name type="scientific">Anguilla anguilla</name>
    <name type="common">European freshwater eel</name>
    <name type="synonym">Muraena anguilla</name>
    <dbReference type="NCBI Taxonomy" id="7936"/>
    <lineage>
        <taxon>Eukaryota</taxon>
        <taxon>Metazoa</taxon>
        <taxon>Chordata</taxon>
        <taxon>Craniata</taxon>
        <taxon>Vertebrata</taxon>
        <taxon>Euteleostomi</taxon>
        <taxon>Actinopterygii</taxon>
        <taxon>Neopterygii</taxon>
        <taxon>Teleostei</taxon>
        <taxon>Anguilliformes</taxon>
        <taxon>Anguillidae</taxon>
        <taxon>Anguilla</taxon>
    </lineage>
</organism>
<evidence type="ECO:0000313" key="2">
    <source>
        <dbReference type="EMBL" id="JAG99806.1"/>
    </source>
</evidence>
<protein>
    <submittedName>
        <fullName evidence="2">Uncharacterized protein</fullName>
    </submittedName>
</protein>
<feature type="transmembrane region" description="Helical" evidence="1">
    <location>
        <begin position="23"/>
        <end position="43"/>
    </location>
</feature>
<sequence>MANTGGVLELNAIPKVMLKWLRFFRQSVIFCLIGLALLVWYSLLL</sequence>
<dbReference type="EMBL" id="GBXM01108770">
    <property type="protein sequence ID" value="JAG99806.1"/>
    <property type="molecule type" value="Transcribed_RNA"/>
</dbReference>
<keyword evidence="1" id="KW-0472">Membrane</keyword>
<proteinExistence type="predicted"/>
<reference evidence="2" key="2">
    <citation type="journal article" date="2015" name="Fish Shellfish Immunol.">
        <title>Early steps in the European eel (Anguilla anguilla)-Vibrio vulnificus interaction in the gills: Role of the RtxA13 toxin.</title>
        <authorList>
            <person name="Callol A."/>
            <person name="Pajuelo D."/>
            <person name="Ebbesson L."/>
            <person name="Teles M."/>
            <person name="MacKenzie S."/>
            <person name="Amaro C."/>
        </authorList>
    </citation>
    <scope>NUCLEOTIDE SEQUENCE</scope>
</reference>
<name>A0A0E9P6B1_ANGAN</name>
<evidence type="ECO:0000256" key="1">
    <source>
        <dbReference type="SAM" id="Phobius"/>
    </source>
</evidence>
<keyword evidence="1" id="KW-1133">Transmembrane helix</keyword>
<dbReference type="AlphaFoldDB" id="A0A0E9P6B1"/>
<reference evidence="2" key="1">
    <citation type="submission" date="2014-11" db="EMBL/GenBank/DDBJ databases">
        <authorList>
            <person name="Amaro Gonzalez C."/>
        </authorList>
    </citation>
    <scope>NUCLEOTIDE SEQUENCE</scope>
</reference>
<keyword evidence="1" id="KW-0812">Transmembrane</keyword>
<accession>A0A0E9P6B1</accession>